<reference evidence="1 2" key="1">
    <citation type="submission" date="2018-08" db="EMBL/GenBank/DDBJ databases">
        <title>A genome reference for cultivated species of the human gut microbiota.</title>
        <authorList>
            <person name="Zou Y."/>
            <person name="Xue W."/>
            <person name="Luo G."/>
        </authorList>
    </citation>
    <scope>NUCLEOTIDE SEQUENCE [LARGE SCALE GENOMIC DNA]</scope>
    <source>
        <strain evidence="1 2">AF04-46</strain>
    </source>
</reference>
<evidence type="ECO:0000313" key="2">
    <source>
        <dbReference type="Proteomes" id="UP000286031"/>
    </source>
</evidence>
<evidence type="ECO:0000313" key="1">
    <source>
        <dbReference type="EMBL" id="RGX05653.1"/>
    </source>
</evidence>
<accession>A0A413EFL3</accession>
<comment type="caution">
    <text evidence="1">The sequence shown here is derived from an EMBL/GenBank/DDBJ whole genome shotgun (WGS) entry which is preliminary data.</text>
</comment>
<gene>
    <name evidence="1" type="ORF">DWV35_24615</name>
</gene>
<dbReference type="EMBL" id="QSBI01000051">
    <property type="protein sequence ID" value="RGX05653.1"/>
    <property type="molecule type" value="Genomic_DNA"/>
</dbReference>
<protein>
    <submittedName>
        <fullName evidence="1">Uncharacterized protein</fullName>
    </submittedName>
</protein>
<dbReference type="AlphaFoldDB" id="A0A413EFL3"/>
<organism evidence="1 2">
    <name type="scientific">Bacteroides ovatus</name>
    <dbReference type="NCBI Taxonomy" id="28116"/>
    <lineage>
        <taxon>Bacteria</taxon>
        <taxon>Pseudomonadati</taxon>
        <taxon>Bacteroidota</taxon>
        <taxon>Bacteroidia</taxon>
        <taxon>Bacteroidales</taxon>
        <taxon>Bacteroidaceae</taxon>
        <taxon>Bacteroides</taxon>
    </lineage>
</organism>
<proteinExistence type="predicted"/>
<dbReference type="RefSeq" id="WP_117515391.1">
    <property type="nucleotide sequence ID" value="NZ_JAQCPI010000059.1"/>
</dbReference>
<sequence length="149" mass="16726">MENKVYEIGNRNDLKFSVQKTTPYIIRGNAKEMMPEEITFLFEEIDPESDLTEDNNLVCSISKEEAVNLAIRLLKLSTERVPENGLLLHNFSGHDFSVHHAKEDGVHIDEPIFEIGNLEADDIAEDGTISVCLTNESAKELIKALAKIV</sequence>
<name>A0A413EFL3_BACOV</name>
<dbReference type="Proteomes" id="UP000286031">
    <property type="component" value="Unassembled WGS sequence"/>
</dbReference>